<comment type="caution">
    <text evidence="2">The sequence shown here is derived from an EMBL/GenBank/DDBJ whole genome shotgun (WGS) entry which is preliminary data.</text>
</comment>
<dbReference type="PANTHER" id="PTHR38454">
    <property type="entry name" value="INTEGRAL MEMBRANE PROTEIN-RELATED"/>
    <property type="match status" value="1"/>
</dbReference>
<dbReference type="OrthoDB" id="251512at2"/>
<evidence type="ECO:0000256" key="1">
    <source>
        <dbReference type="SAM" id="Phobius"/>
    </source>
</evidence>
<feature type="transmembrane region" description="Helical" evidence="1">
    <location>
        <begin position="154"/>
        <end position="180"/>
    </location>
</feature>
<gene>
    <name evidence="2" type="ORF">TsocGM_17540</name>
</gene>
<keyword evidence="1" id="KW-0812">Transmembrane</keyword>
<reference evidence="2 3" key="1">
    <citation type="submission" date="2018-12" db="EMBL/GenBank/DDBJ databases">
        <authorList>
            <person name="Toschakov S.V."/>
        </authorList>
    </citation>
    <scope>NUCLEOTIDE SEQUENCE [LARGE SCALE GENOMIC DNA]</scope>
    <source>
        <strain evidence="2 3">GM2012</strain>
    </source>
</reference>
<keyword evidence="1" id="KW-1133">Transmembrane helix</keyword>
<sequence>MTPRRELAIFGAALAVAIAVPLGPALIGHRVLSPSDLAYVQRSFDRPGEPSGYAFEPANRLLTDPMLQFEPWIEFNRAMFRQGRLPLWNGKVGCGAPHLANGQSAPFDPFLLIAYLGPMPGALAWVAAARLWVAGLGMFVLARAWGLGPWGRWFAGLCYPGCGFMTLWLLYPLASVAAWLPWLLAASARLVERGSRRAMAAVAAFAAAMLLGGHVQTAAHGFLLASVGVAFQVASVRGSKGALARWAAAMTLGVATAAVAVVPLGVYLSRSPVWRDRGEEMGPPWELSRPRLLEAACTAVPDLFGGQRRGQPNLAKAIGVDNVNESAGGFAGLATLIWLAPVGLAVGRGRTVSFLATAAAIGALASAKLPPADTILRLLPVLDVTDHRRMALWVAFGLVGLGAIGLDRLHRWEPGRRWRAWVACWAVGAAAFAAASAALPTFEEMIRDRALAHYEAASARSDDLSAADAAALADRQVRNLVESHPGALLRTSTILAGLAALASWAIGRPRGRRSAAFRALVLSVVLADLASAHRGAFPMIDRDDYRPAGPVIEHLRREASPPARILAVGAELPPNMLMRYGLADVRNYDAIELIGMAEWLDPLFEEGGARSSRREVTWEGVARARDRLEASRVSAVVGASPPPVGLFDRVVRVGSVWVGHWELPPAQATIVEDRDGRVVAEIRRGELPSVGSKSDRIMIPIAFVPGWRARCDLGPLEVSAGSGPFLWVRVPAGGGRIELTYDPLEVRMAMGVSLIGMAILGVLATGPKDAEKGREATWTGSELGVKIDF</sequence>
<evidence type="ECO:0000313" key="3">
    <source>
        <dbReference type="Proteomes" id="UP000280296"/>
    </source>
</evidence>
<protein>
    <recommendedName>
        <fullName evidence="4">YfhO family protein</fullName>
    </recommendedName>
</protein>
<feature type="transmembrane region" description="Helical" evidence="1">
    <location>
        <begin position="7"/>
        <end position="27"/>
    </location>
</feature>
<dbReference type="RefSeq" id="WP_126726762.1">
    <property type="nucleotide sequence ID" value="NZ_RYZH01000036.1"/>
</dbReference>
<feature type="transmembrane region" description="Helical" evidence="1">
    <location>
        <begin position="200"/>
        <end position="231"/>
    </location>
</feature>
<dbReference type="InterPro" id="IPR018580">
    <property type="entry name" value="Uncharacterised_YfhO"/>
</dbReference>
<dbReference type="EMBL" id="RYZH01000036">
    <property type="protein sequence ID" value="RUL85824.1"/>
    <property type="molecule type" value="Genomic_DNA"/>
</dbReference>
<keyword evidence="3" id="KW-1185">Reference proteome</keyword>
<feature type="transmembrane region" description="Helical" evidence="1">
    <location>
        <begin position="327"/>
        <end position="345"/>
    </location>
</feature>
<evidence type="ECO:0000313" key="2">
    <source>
        <dbReference type="EMBL" id="RUL85824.1"/>
    </source>
</evidence>
<accession>A0A432MGI9</accession>
<organism evidence="2 3">
    <name type="scientific">Tautonia sociabilis</name>
    <dbReference type="NCBI Taxonomy" id="2080755"/>
    <lineage>
        <taxon>Bacteria</taxon>
        <taxon>Pseudomonadati</taxon>
        <taxon>Planctomycetota</taxon>
        <taxon>Planctomycetia</taxon>
        <taxon>Isosphaerales</taxon>
        <taxon>Isosphaeraceae</taxon>
        <taxon>Tautonia</taxon>
    </lineage>
</organism>
<name>A0A432MGI9_9BACT</name>
<keyword evidence="1" id="KW-0472">Membrane</keyword>
<feature type="transmembrane region" description="Helical" evidence="1">
    <location>
        <begin position="243"/>
        <end position="268"/>
    </location>
</feature>
<feature type="transmembrane region" description="Helical" evidence="1">
    <location>
        <begin position="390"/>
        <end position="406"/>
    </location>
</feature>
<feature type="transmembrane region" description="Helical" evidence="1">
    <location>
        <begin position="418"/>
        <end position="439"/>
    </location>
</feature>
<reference evidence="2 3" key="2">
    <citation type="submission" date="2019-01" db="EMBL/GenBank/DDBJ databases">
        <title>Tautonia sociabilis, a novel thermotolerant planctomycete of Isosphaeraceae family, isolated from a 4000 m deep subterranean habitat.</title>
        <authorList>
            <person name="Kovaleva O.L."/>
            <person name="Elcheninov A.G."/>
            <person name="Van Heerden E."/>
            <person name="Toshchakov S.V."/>
            <person name="Novikov A."/>
            <person name="Bonch-Osmolovskaya E.A."/>
            <person name="Kublanov I.V."/>
        </authorList>
    </citation>
    <scope>NUCLEOTIDE SEQUENCE [LARGE SCALE GENOMIC DNA]</scope>
    <source>
        <strain evidence="2 3">GM2012</strain>
    </source>
</reference>
<evidence type="ECO:0008006" key="4">
    <source>
        <dbReference type="Google" id="ProtNLM"/>
    </source>
</evidence>
<dbReference type="AlphaFoldDB" id="A0A432MGI9"/>
<dbReference type="PANTHER" id="PTHR38454:SF1">
    <property type="entry name" value="INTEGRAL MEMBRANE PROTEIN"/>
    <property type="match status" value="1"/>
</dbReference>
<proteinExistence type="predicted"/>
<dbReference type="Proteomes" id="UP000280296">
    <property type="component" value="Unassembled WGS sequence"/>
</dbReference>